<gene>
    <name evidence="1" type="ORF">HPB50_026156</name>
</gene>
<comment type="caution">
    <text evidence="1">The sequence shown here is derived from an EMBL/GenBank/DDBJ whole genome shotgun (WGS) entry which is preliminary data.</text>
</comment>
<keyword evidence="2" id="KW-1185">Reference proteome</keyword>
<accession>A0ACB7S3U1</accession>
<name>A0ACB7S3U1_HYAAI</name>
<dbReference type="Proteomes" id="UP000821845">
    <property type="component" value="Chromosome 6"/>
</dbReference>
<organism evidence="1 2">
    <name type="scientific">Hyalomma asiaticum</name>
    <name type="common">Tick</name>
    <dbReference type="NCBI Taxonomy" id="266040"/>
    <lineage>
        <taxon>Eukaryota</taxon>
        <taxon>Metazoa</taxon>
        <taxon>Ecdysozoa</taxon>
        <taxon>Arthropoda</taxon>
        <taxon>Chelicerata</taxon>
        <taxon>Arachnida</taxon>
        <taxon>Acari</taxon>
        <taxon>Parasitiformes</taxon>
        <taxon>Ixodida</taxon>
        <taxon>Ixodoidea</taxon>
        <taxon>Ixodidae</taxon>
        <taxon>Hyalomminae</taxon>
        <taxon>Hyalomma</taxon>
    </lineage>
</organism>
<protein>
    <submittedName>
        <fullName evidence="1">Uncharacterized protein</fullName>
    </submittedName>
</protein>
<proteinExistence type="predicted"/>
<evidence type="ECO:0000313" key="1">
    <source>
        <dbReference type="EMBL" id="KAH6929295.1"/>
    </source>
</evidence>
<dbReference type="EMBL" id="CM023486">
    <property type="protein sequence ID" value="KAH6929295.1"/>
    <property type="molecule type" value="Genomic_DNA"/>
</dbReference>
<sequence length="298" mass="34222">MIVSAWRCVNVEVIYGFLKAEALRDAIVDVSFPVMARTDARDAVAEPTPSYFSTPIVILGGRNQTENMNMQAYFLTFDTQIWVLLFSVLVLLSLLCALLHLSDGQNKGAGKNLAALWSLYIWDFLGAMFYEASQRIPRKMTTRFLYAAWLLTILVLINAFAGQMSACLMVKTKTPKVNSIPDIARRSYLKVYTLKHSEMTRYLRTTDRPAERKVWSMVRRDNSDIHGLYNYPEGMMAEVLQGKAVIILSEQVSLTQVNRYCKGQRIGEFYFGDVRLFSYHFGVYMRRQLPQYIRQSPL</sequence>
<evidence type="ECO:0000313" key="2">
    <source>
        <dbReference type="Proteomes" id="UP000821845"/>
    </source>
</evidence>
<reference evidence="1" key="1">
    <citation type="submission" date="2020-05" db="EMBL/GenBank/DDBJ databases">
        <title>Large-scale comparative analyses of tick genomes elucidate their genetic diversity and vector capacities.</title>
        <authorList>
            <person name="Jia N."/>
            <person name="Wang J."/>
            <person name="Shi W."/>
            <person name="Du L."/>
            <person name="Sun Y."/>
            <person name="Zhan W."/>
            <person name="Jiang J."/>
            <person name="Wang Q."/>
            <person name="Zhang B."/>
            <person name="Ji P."/>
            <person name="Sakyi L.B."/>
            <person name="Cui X."/>
            <person name="Yuan T."/>
            <person name="Jiang B."/>
            <person name="Yang W."/>
            <person name="Lam T.T.-Y."/>
            <person name="Chang Q."/>
            <person name="Ding S."/>
            <person name="Wang X."/>
            <person name="Zhu J."/>
            <person name="Ruan X."/>
            <person name="Zhao L."/>
            <person name="Wei J."/>
            <person name="Que T."/>
            <person name="Du C."/>
            <person name="Cheng J."/>
            <person name="Dai P."/>
            <person name="Han X."/>
            <person name="Huang E."/>
            <person name="Gao Y."/>
            <person name="Liu J."/>
            <person name="Shao H."/>
            <person name="Ye R."/>
            <person name="Li L."/>
            <person name="Wei W."/>
            <person name="Wang X."/>
            <person name="Wang C."/>
            <person name="Yang T."/>
            <person name="Huo Q."/>
            <person name="Li W."/>
            <person name="Guo W."/>
            <person name="Chen H."/>
            <person name="Zhou L."/>
            <person name="Ni X."/>
            <person name="Tian J."/>
            <person name="Zhou Y."/>
            <person name="Sheng Y."/>
            <person name="Liu T."/>
            <person name="Pan Y."/>
            <person name="Xia L."/>
            <person name="Li J."/>
            <person name="Zhao F."/>
            <person name="Cao W."/>
        </authorList>
    </citation>
    <scope>NUCLEOTIDE SEQUENCE</scope>
    <source>
        <strain evidence="1">Hyas-2018</strain>
    </source>
</reference>